<comment type="caution">
    <text evidence="1">The sequence shown here is derived from an EMBL/GenBank/DDBJ whole genome shotgun (WGS) entry which is preliminary data.</text>
</comment>
<accession>A0A9W9YTX9</accession>
<evidence type="ECO:0000313" key="2">
    <source>
        <dbReference type="Proteomes" id="UP001163046"/>
    </source>
</evidence>
<dbReference type="GO" id="GO:0003924">
    <property type="term" value="F:GTPase activity"/>
    <property type="evidence" value="ECO:0007669"/>
    <property type="project" value="InterPro"/>
</dbReference>
<protein>
    <submittedName>
        <fullName evidence="1">Ras- protein Rab-5B</fullName>
    </submittedName>
</protein>
<evidence type="ECO:0000313" key="1">
    <source>
        <dbReference type="EMBL" id="KAJ7369306.1"/>
    </source>
</evidence>
<name>A0A9W9YTX9_9CNID</name>
<dbReference type="InterPro" id="IPR001806">
    <property type="entry name" value="Small_GTPase"/>
</dbReference>
<sequence>FSWFKRVPLDHDREMRLVVWDTHSEGIETLISYHRRAHVSIVVYDITNQRTFEKAKTWVKTLQETDQTKHFHRTCRE</sequence>
<dbReference type="EMBL" id="MU827078">
    <property type="protein sequence ID" value="KAJ7369306.1"/>
    <property type="molecule type" value="Genomic_DNA"/>
</dbReference>
<reference evidence="1" key="1">
    <citation type="submission" date="2023-01" db="EMBL/GenBank/DDBJ databases">
        <title>Genome assembly of the deep-sea coral Lophelia pertusa.</title>
        <authorList>
            <person name="Herrera S."/>
            <person name="Cordes E."/>
        </authorList>
    </citation>
    <scope>NUCLEOTIDE SEQUENCE</scope>
    <source>
        <strain evidence="1">USNM1676648</strain>
        <tissue evidence="1">Polyp</tissue>
    </source>
</reference>
<dbReference type="Proteomes" id="UP001163046">
    <property type="component" value="Unassembled WGS sequence"/>
</dbReference>
<dbReference type="AlphaFoldDB" id="A0A9W9YTX9"/>
<dbReference type="Gene3D" id="3.40.50.300">
    <property type="entry name" value="P-loop containing nucleotide triphosphate hydrolases"/>
    <property type="match status" value="1"/>
</dbReference>
<proteinExistence type="predicted"/>
<gene>
    <name evidence="1" type="primary">RAB5B_6</name>
    <name evidence="1" type="ORF">OS493_039881</name>
</gene>
<dbReference type="SUPFAM" id="SSF52540">
    <property type="entry name" value="P-loop containing nucleoside triphosphate hydrolases"/>
    <property type="match status" value="1"/>
</dbReference>
<keyword evidence="2" id="KW-1185">Reference proteome</keyword>
<organism evidence="1 2">
    <name type="scientific">Desmophyllum pertusum</name>
    <dbReference type="NCBI Taxonomy" id="174260"/>
    <lineage>
        <taxon>Eukaryota</taxon>
        <taxon>Metazoa</taxon>
        <taxon>Cnidaria</taxon>
        <taxon>Anthozoa</taxon>
        <taxon>Hexacorallia</taxon>
        <taxon>Scleractinia</taxon>
        <taxon>Caryophylliina</taxon>
        <taxon>Caryophylliidae</taxon>
        <taxon>Desmophyllum</taxon>
    </lineage>
</organism>
<dbReference type="InterPro" id="IPR027417">
    <property type="entry name" value="P-loop_NTPase"/>
</dbReference>
<dbReference type="GO" id="GO:0005525">
    <property type="term" value="F:GTP binding"/>
    <property type="evidence" value="ECO:0007669"/>
    <property type="project" value="InterPro"/>
</dbReference>
<feature type="non-terminal residue" evidence="1">
    <location>
        <position position="1"/>
    </location>
</feature>
<dbReference type="Pfam" id="PF00071">
    <property type="entry name" value="Ras"/>
    <property type="match status" value="1"/>
</dbReference>